<dbReference type="Proteomes" id="UP000018949">
    <property type="component" value="Unassembled WGS sequence"/>
</dbReference>
<feature type="compositionally biased region" description="Basic and acidic residues" evidence="1">
    <location>
        <begin position="45"/>
        <end position="61"/>
    </location>
</feature>
<comment type="caution">
    <text evidence="2">The sequence shown here is derived from an EMBL/GenBank/DDBJ whole genome shotgun (WGS) entry which is preliminary data.</text>
</comment>
<protein>
    <recommendedName>
        <fullName evidence="4">Spore coat protein Z</fullName>
    </recommendedName>
</protein>
<evidence type="ECO:0000313" key="3">
    <source>
        <dbReference type="Proteomes" id="UP000018949"/>
    </source>
</evidence>
<evidence type="ECO:0000256" key="1">
    <source>
        <dbReference type="SAM" id="MobiDB-lite"/>
    </source>
</evidence>
<organism evidence="2 3">
    <name type="scientific">Mesobacillus boroniphilus JCM 21738</name>
    <dbReference type="NCBI Taxonomy" id="1294265"/>
    <lineage>
        <taxon>Bacteria</taxon>
        <taxon>Bacillati</taxon>
        <taxon>Bacillota</taxon>
        <taxon>Bacilli</taxon>
        <taxon>Bacillales</taxon>
        <taxon>Bacillaceae</taxon>
        <taxon>Mesobacillus</taxon>
    </lineage>
</organism>
<dbReference type="Pfam" id="PF10612">
    <property type="entry name" value="Spore-coat_CotZ"/>
    <property type="match status" value="1"/>
</dbReference>
<reference evidence="2 3" key="1">
    <citation type="submission" date="2013-12" db="EMBL/GenBank/DDBJ databases">
        <title>NBRP : Genome information of microbial organism related human and environment.</title>
        <authorList>
            <person name="Hattori M."/>
            <person name="Oshima K."/>
            <person name="Inaba H."/>
            <person name="Suda W."/>
            <person name="Sakamoto M."/>
            <person name="Iino T."/>
            <person name="Kitahara M."/>
            <person name="Oshida Y."/>
            <person name="Iida T."/>
            <person name="Kudo T."/>
            <person name="Itoh T."/>
            <person name="Ahmed I."/>
            <person name="Ohkuma M."/>
        </authorList>
    </citation>
    <scope>NUCLEOTIDE SEQUENCE [LARGE SCALE GENOMIC DNA]</scope>
    <source>
        <strain evidence="2 3">JCM 21738</strain>
    </source>
</reference>
<feature type="region of interest" description="Disordered" evidence="1">
    <location>
        <begin position="45"/>
        <end position="68"/>
    </location>
</feature>
<name>W4RTR6_9BACI</name>
<dbReference type="eggNOG" id="ENOG5032W55">
    <property type="taxonomic scope" value="Bacteria"/>
</dbReference>
<proteinExistence type="predicted"/>
<sequence>MFTDHEHYEHNCKCSKCKRKKERKYFKHMESSDCFQKESSDWKHEKHKGDKRHDHHESSDWKHKKHKDHEWHDHHESDDWKYQKHKDHNWHEYDESGNLDYYKKADNGCVCDKVKEINLAQKKVAGKKQDCEISCERSIKELLGNCKHSKFDTIPFKLLCGCIGECETFVGTGVVNIDGCFFDIRSSFFRVVDFVKGSDCCVILELLCPERCEGNHGISGFVRTGACFEVDLNDFTGITCFPPVTAKKMDPKRLLNGGNKKKSRY</sequence>
<dbReference type="RefSeq" id="WP_023614271.1">
    <property type="nucleotide sequence ID" value="NZ_BAUW01000099.1"/>
</dbReference>
<dbReference type="AlphaFoldDB" id="W4RTR6"/>
<accession>W4RTR6</accession>
<dbReference type="EMBL" id="BAUW01000099">
    <property type="protein sequence ID" value="GAE47815.1"/>
    <property type="molecule type" value="Genomic_DNA"/>
</dbReference>
<evidence type="ECO:0000313" key="2">
    <source>
        <dbReference type="EMBL" id="GAE47815.1"/>
    </source>
</evidence>
<dbReference type="InterPro" id="IPR019593">
    <property type="entry name" value="Spore_coat_protein_Z/Y"/>
</dbReference>
<keyword evidence="3" id="KW-1185">Reference proteome</keyword>
<gene>
    <name evidence="2" type="ORF">JCM21738_4835</name>
</gene>
<evidence type="ECO:0008006" key="4">
    <source>
        <dbReference type="Google" id="ProtNLM"/>
    </source>
</evidence>